<dbReference type="SMART" id="SM00060">
    <property type="entry name" value="FN3"/>
    <property type="match status" value="1"/>
</dbReference>
<dbReference type="InterPro" id="IPR036116">
    <property type="entry name" value="FN3_sf"/>
</dbReference>
<dbReference type="InterPro" id="IPR000421">
    <property type="entry name" value="FA58C"/>
</dbReference>
<evidence type="ECO:0000256" key="1">
    <source>
        <dbReference type="SAM" id="SignalP"/>
    </source>
</evidence>
<accession>A0A1M5TSJ9</accession>
<dbReference type="Pfam" id="PF00041">
    <property type="entry name" value="fn3"/>
    <property type="match status" value="1"/>
</dbReference>
<dbReference type="NCBIfam" id="TIGR04183">
    <property type="entry name" value="Por_Secre_tail"/>
    <property type="match status" value="1"/>
</dbReference>
<feature type="domain" description="Fibronectin type-III" evidence="3">
    <location>
        <begin position="684"/>
        <end position="770"/>
    </location>
</feature>
<dbReference type="EMBL" id="FQWQ01000003">
    <property type="protein sequence ID" value="SHH53795.1"/>
    <property type="molecule type" value="Genomic_DNA"/>
</dbReference>
<evidence type="ECO:0000313" key="5">
    <source>
        <dbReference type="Proteomes" id="UP000184212"/>
    </source>
</evidence>
<keyword evidence="1" id="KW-0732">Signal</keyword>
<dbReference type="CDD" id="cd00063">
    <property type="entry name" value="FN3"/>
    <property type="match status" value="1"/>
</dbReference>
<dbReference type="Pfam" id="PF00754">
    <property type="entry name" value="F5_F8_type_C"/>
    <property type="match status" value="1"/>
</dbReference>
<feature type="domain" description="F5/8 type C" evidence="2">
    <location>
        <begin position="548"/>
        <end position="677"/>
    </location>
</feature>
<evidence type="ECO:0000259" key="3">
    <source>
        <dbReference type="PROSITE" id="PS50853"/>
    </source>
</evidence>
<keyword evidence="5" id="KW-1185">Reference proteome</keyword>
<evidence type="ECO:0000313" key="4">
    <source>
        <dbReference type="EMBL" id="SHH53795.1"/>
    </source>
</evidence>
<dbReference type="Proteomes" id="UP000184212">
    <property type="component" value="Unassembled WGS sequence"/>
</dbReference>
<proteinExistence type="predicted"/>
<dbReference type="Gene3D" id="2.60.120.200">
    <property type="match status" value="1"/>
</dbReference>
<dbReference type="PROSITE" id="PS50853">
    <property type="entry name" value="FN3"/>
    <property type="match status" value="1"/>
</dbReference>
<dbReference type="AlphaFoldDB" id="A0A1M5TSJ9"/>
<dbReference type="RefSeq" id="WP_073137989.1">
    <property type="nucleotide sequence ID" value="NZ_FQWQ01000003.1"/>
</dbReference>
<feature type="signal peptide" evidence="1">
    <location>
        <begin position="1"/>
        <end position="21"/>
    </location>
</feature>
<dbReference type="PROSITE" id="PS50022">
    <property type="entry name" value="FA58C_3"/>
    <property type="match status" value="1"/>
</dbReference>
<dbReference type="SUPFAM" id="SSF50998">
    <property type="entry name" value="Quinoprotein alcohol dehydrogenase-like"/>
    <property type="match status" value="1"/>
</dbReference>
<dbReference type="SUPFAM" id="SSF49265">
    <property type="entry name" value="Fibronectin type III"/>
    <property type="match status" value="1"/>
</dbReference>
<evidence type="ECO:0000259" key="2">
    <source>
        <dbReference type="PROSITE" id="PS50022"/>
    </source>
</evidence>
<protein>
    <submittedName>
        <fullName evidence="4">Por secretion system C-terminal sorting domain-containing protein</fullName>
    </submittedName>
</protein>
<dbReference type="Gene3D" id="2.40.10.480">
    <property type="match status" value="1"/>
</dbReference>
<organism evidence="4 5">
    <name type="scientific">Chryseolinea serpens</name>
    <dbReference type="NCBI Taxonomy" id="947013"/>
    <lineage>
        <taxon>Bacteria</taxon>
        <taxon>Pseudomonadati</taxon>
        <taxon>Bacteroidota</taxon>
        <taxon>Cytophagia</taxon>
        <taxon>Cytophagales</taxon>
        <taxon>Fulvivirgaceae</taxon>
        <taxon>Chryseolinea</taxon>
    </lineage>
</organism>
<dbReference type="SMART" id="SM00564">
    <property type="entry name" value="PQQ"/>
    <property type="match status" value="4"/>
</dbReference>
<dbReference type="InterPro" id="IPR003961">
    <property type="entry name" value="FN3_dom"/>
</dbReference>
<dbReference type="InterPro" id="IPR011047">
    <property type="entry name" value="Quinoprotein_ADH-like_sf"/>
</dbReference>
<gene>
    <name evidence="4" type="ORF">SAMN04488109_4255</name>
</gene>
<dbReference type="SUPFAM" id="SSF49785">
    <property type="entry name" value="Galactose-binding domain-like"/>
    <property type="match status" value="1"/>
</dbReference>
<feature type="chain" id="PRO_5013223207" evidence="1">
    <location>
        <begin position="22"/>
        <end position="1149"/>
    </location>
</feature>
<dbReference type="STRING" id="947013.SAMN04488109_4255"/>
<reference evidence="4 5" key="1">
    <citation type="submission" date="2016-11" db="EMBL/GenBank/DDBJ databases">
        <authorList>
            <person name="Jaros S."/>
            <person name="Januszkiewicz K."/>
            <person name="Wedrychowicz H."/>
        </authorList>
    </citation>
    <scope>NUCLEOTIDE SEQUENCE [LARGE SCALE GENOMIC DNA]</scope>
    <source>
        <strain evidence="4 5">DSM 24574</strain>
    </source>
</reference>
<dbReference type="InterPro" id="IPR026444">
    <property type="entry name" value="Secre_tail"/>
</dbReference>
<sequence length="1149" mass="123939">MKKVKANLPLFLMLFSFAVKAQVGVLTQHNDLNRTGWNAQETILHTKNVKPGSFGKLFVRAVDDQIYAQPLVMLNVNLPVVGKKNVVFVATVNNTVYAFDADSAKVTTAYWQVNLSPAGSRAIKNTDMTGACGGGYKDFSGNMGIVGTPVIDPATNTLYVVARSVNTTTNTFQQHLHALDILTGHERANSPKLITAQVNGHGSGNVNGVVNFNPQKQNQRSGLLLLNGVVYIAYASHCDWGPYHGWILGYDKSSLAQKIVYNTTPEGYNGGIWMSGAAPAADESGNIYASVGNGSVGVTNNPSDLTNRSESALKLVPSGSTLTVSTFFTPKNIAELEATDLDFGVTEVLLIPNTNRAMTACKDGRIYLLDRNNMGGYSATTNNVLQTIDLGATAHLRSSLGYYKGQQKEFVYSWSENSLLKAYPFNRSTNLFDLNNTINSGVQGPVGNNGAVLAVSSNGSVDSTAILWASFAANGDANQSVRPGILRAFAATDVTKEIWNSTQYTTDPPGNYAKFNCPTVVNGKVYLATFSNQLVVYGMTGNVQADQCSSQNIGLKKTAVASSTENVNRPASAAFDGNLATRWSSLASDPQWIYADLGERYDLCNVILRWETAVAKDFKIQVSDDAATWKDLMSRTNNTALENYLPVSGTGRYVRMYGTARGTQWGYSLWEFEVFGKKHVDCATPTALSVNNLSENAASLHWQATGATKFNVQYKTVTAGSWTTIASTTNSLTLTGLACATDYLFQIQGVCDATHSSNYSASTSFSTVTCTIPCSPLPTRWTTMDIGGVGVSGSACYNNGVFELQGSGDDIGNTQDAFRFAFKTLVGSGEIRARVTSIDQINNLNKCGIMFRESLTPGSRHAFLALTSGNGLTFQNRIVTDDVSHEENAVAGIDAPVWIKVEKNGSVYTAYRSADGIGWTPVGNPVDAGFGAGVPVYAGLAITSHDNAALSAALVDNYLFAGILEIELQSFTASVTLTKTVALEWVTTLETNINNFVVERSDNMLNFTDLDTVAAVSNGRFTNTYAYEDTAPLQTMSYYRLRITDNDGITSYSAPVSISVITSIQSVFDEIPPAVYANPSQEGVIHVKQGSGRIKTIALYDNTGRLMVLRDAITSDITDIPVHTFANGLYTIEIKTSKLEYRQKLMIRN</sequence>
<dbReference type="Gene3D" id="2.60.40.10">
    <property type="entry name" value="Immunoglobulins"/>
    <property type="match status" value="2"/>
</dbReference>
<dbReference type="OrthoDB" id="9809583at2"/>
<dbReference type="InterPro" id="IPR013783">
    <property type="entry name" value="Ig-like_fold"/>
</dbReference>
<dbReference type="Gene3D" id="2.60.120.260">
    <property type="entry name" value="Galactose-binding domain-like"/>
    <property type="match status" value="1"/>
</dbReference>
<dbReference type="InterPro" id="IPR018391">
    <property type="entry name" value="PQQ_b-propeller_rpt"/>
</dbReference>
<name>A0A1M5TSJ9_9BACT</name>
<dbReference type="InterPro" id="IPR008979">
    <property type="entry name" value="Galactose-bd-like_sf"/>
</dbReference>